<feature type="transmembrane region" description="Helical" evidence="1">
    <location>
        <begin position="84"/>
        <end position="107"/>
    </location>
</feature>
<feature type="transmembrane region" description="Helical" evidence="1">
    <location>
        <begin position="17"/>
        <end position="36"/>
    </location>
</feature>
<feature type="domain" description="Chlorhexidine efflux transporter" evidence="2">
    <location>
        <begin position="78"/>
        <end position="138"/>
    </location>
</feature>
<keyword evidence="1" id="KW-1133">Transmembrane helix</keyword>
<reference evidence="4" key="1">
    <citation type="journal article" date="2019" name="Int. J. Syst. Evol. Microbiol.">
        <title>The Global Catalogue of Microorganisms (GCM) 10K type strain sequencing project: providing services to taxonomists for standard genome sequencing and annotation.</title>
        <authorList>
            <consortium name="The Broad Institute Genomics Platform"/>
            <consortium name="The Broad Institute Genome Sequencing Center for Infectious Disease"/>
            <person name="Wu L."/>
            <person name="Ma J."/>
        </authorList>
    </citation>
    <scope>NUCLEOTIDE SEQUENCE [LARGE SCALE GENOMIC DNA]</scope>
    <source>
        <strain evidence="4">KCTC 62102</strain>
    </source>
</reference>
<dbReference type="EMBL" id="JBHRSM010000011">
    <property type="protein sequence ID" value="MFC3085661.1"/>
    <property type="molecule type" value="Genomic_DNA"/>
</dbReference>
<feature type="domain" description="Chlorhexidine efflux transporter" evidence="2">
    <location>
        <begin position="8"/>
        <end position="68"/>
    </location>
</feature>
<dbReference type="Pfam" id="PF05232">
    <property type="entry name" value="BTP"/>
    <property type="match status" value="2"/>
</dbReference>
<keyword evidence="1" id="KW-0472">Membrane</keyword>
<gene>
    <name evidence="3" type="ORF">ACFOD6_06325</name>
</gene>
<evidence type="ECO:0000313" key="3">
    <source>
        <dbReference type="EMBL" id="MFC3085661.1"/>
    </source>
</evidence>
<evidence type="ECO:0000259" key="2">
    <source>
        <dbReference type="Pfam" id="PF05232"/>
    </source>
</evidence>
<protein>
    <submittedName>
        <fullName evidence="3">PACE efflux transporter</fullName>
    </submittedName>
</protein>
<accession>A0ABV7DTK3</accession>
<dbReference type="RefSeq" id="WP_386003232.1">
    <property type="nucleotide sequence ID" value="NZ_JAEACP010000002.1"/>
</dbReference>
<comment type="caution">
    <text evidence="3">The sequence shown here is derived from an EMBL/GenBank/DDBJ whole genome shotgun (WGS) entry which is preliminary data.</text>
</comment>
<feature type="transmembrane region" description="Helical" evidence="1">
    <location>
        <begin position="42"/>
        <end position="64"/>
    </location>
</feature>
<sequence length="146" mass="16134">MAGKVQMRSPRDRLRHAILFELIALVLVAPLGGSVFDVDVGHFGVVALVSTALAMLWTYGYNLVFDLALLRLGLGLKKSLRLRAAHAVLFEAGLLILLVPFIAWYLAVPLWEAFLMDVSLAGFYLVYAFVFNWLYDLAVPLPSPDG</sequence>
<feature type="transmembrane region" description="Helical" evidence="1">
    <location>
        <begin position="113"/>
        <end position="135"/>
    </location>
</feature>
<dbReference type="Proteomes" id="UP001595445">
    <property type="component" value="Unassembled WGS sequence"/>
</dbReference>
<name>A0ABV7DTK3_9RHOB</name>
<dbReference type="InterPro" id="IPR007896">
    <property type="entry name" value="BTP_bacteria"/>
</dbReference>
<proteinExistence type="predicted"/>
<organism evidence="3 4">
    <name type="scientific">Tabrizicola soli</name>
    <dbReference type="NCBI Taxonomy" id="2185115"/>
    <lineage>
        <taxon>Bacteria</taxon>
        <taxon>Pseudomonadati</taxon>
        <taxon>Pseudomonadota</taxon>
        <taxon>Alphaproteobacteria</taxon>
        <taxon>Rhodobacterales</taxon>
        <taxon>Paracoccaceae</taxon>
        <taxon>Tabrizicola</taxon>
    </lineage>
</organism>
<dbReference type="InterPro" id="IPR058208">
    <property type="entry name" value="PACE"/>
</dbReference>
<dbReference type="NCBIfam" id="NF033664">
    <property type="entry name" value="PACE_transport"/>
    <property type="match status" value="1"/>
</dbReference>
<keyword evidence="4" id="KW-1185">Reference proteome</keyword>
<evidence type="ECO:0000256" key="1">
    <source>
        <dbReference type="SAM" id="Phobius"/>
    </source>
</evidence>
<keyword evidence="1" id="KW-0812">Transmembrane</keyword>
<evidence type="ECO:0000313" key="4">
    <source>
        <dbReference type="Proteomes" id="UP001595445"/>
    </source>
</evidence>